<evidence type="ECO:0000256" key="2">
    <source>
        <dbReference type="ARBA" id="ARBA00022737"/>
    </source>
</evidence>
<dbReference type="NCBIfam" id="TIGR00229">
    <property type="entry name" value="sensory_box"/>
    <property type="match status" value="1"/>
</dbReference>
<feature type="compositionally biased region" description="Low complexity" evidence="8">
    <location>
        <begin position="856"/>
        <end position="869"/>
    </location>
</feature>
<feature type="domain" description="PAS" evidence="9">
    <location>
        <begin position="365"/>
        <end position="436"/>
    </location>
</feature>
<feature type="region of interest" description="Disordered" evidence="8">
    <location>
        <begin position="762"/>
        <end position="797"/>
    </location>
</feature>
<dbReference type="SUPFAM" id="SSF55785">
    <property type="entry name" value="PYP-like sensor domain (PAS domain)"/>
    <property type="match status" value="2"/>
</dbReference>
<evidence type="ECO:0000313" key="11">
    <source>
        <dbReference type="EMBL" id="KAL2714310.1"/>
    </source>
</evidence>
<feature type="domain" description="BHLH" evidence="10">
    <location>
        <begin position="243"/>
        <end position="296"/>
    </location>
</feature>
<feature type="compositionally biased region" description="Polar residues" evidence="8">
    <location>
        <begin position="691"/>
        <end position="701"/>
    </location>
</feature>
<evidence type="ECO:0000256" key="7">
    <source>
        <dbReference type="ARBA" id="ARBA00073216"/>
    </source>
</evidence>
<dbReference type="Proteomes" id="UP001607302">
    <property type="component" value="Unassembled WGS sequence"/>
</dbReference>
<dbReference type="InterPro" id="IPR000014">
    <property type="entry name" value="PAS"/>
</dbReference>
<dbReference type="SMART" id="SM00353">
    <property type="entry name" value="HLH"/>
    <property type="match status" value="1"/>
</dbReference>
<dbReference type="PRINTS" id="PR00785">
    <property type="entry name" value="NCTRNSLOCATR"/>
</dbReference>
<dbReference type="Gene3D" id="3.30.450.20">
    <property type="entry name" value="PAS domain"/>
    <property type="match status" value="2"/>
</dbReference>
<dbReference type="PROSITE" id="PS50112">
    <property type="entry name" value="PAS"/>
    <property type="match status" value="2"/>
</dbReference>
<evidence type="ECO:0000259" key="9">
    <source>
        <dbReference type="PROSITE" id="PS50112"/>
    </source>
</evidence>
<evidence type="ECO:0000259" key="10">
    <source>
        <dbReference type="PROSITE" id="PS50888"/>
    </source>
</evidence>
<dbReference type="InterPro" id="IPR035965">
    <property type="entry name" value="PAS-like_dom_sf"/>
</dbReference>
<dbReference type="PROSITE" id="PS50888">
    <property type="entry name" value="BHLH"/>
    <property type="match status" value="1"/>
</dbReference>
<dbReference type="CDD" id="cd18947">
    <property type="entry name" value="bHLH-PAS_ARNT"/>
    <property type="match status" value="1"/>
</dbReference>
<evidence type="ECO:0000256" key="6">
    <source>
        <dbReference type="ARBA" id="ARBA00023242"/>
    </source>
</evidence>
<feature type="region of interest" description="Disordered" evidence="8">
    <location>
        <begin position="810"/>
        <end position="895"/>
    </location>
</feature>
<dbReference type="PANTHER" id="PTHR23042">
    <property type="entry name" value="CIRCADIAN PROTEIN CLOCK/ARNT/BMAL/PAS"/>
    <property type="match status" value="1"/>
</dbReference>
<organism evidence="11 12">
    <name type="scientific">Vespula squamosa</name>
    <name type="common">Southern yellow jacket</name>
    <name type="synonym">Wasp</name>
    <dbReference type="NCBI Taxonomy" id="30214"/>
    <lineage>
        <taxon>Eukaryota</taxon>
        <taxon>Metazoa</taxon>
        <taxon>Ecdysozoa</taxon>
        <taxon>Arthropoda</taxon>
        <taxon>Hexapoda</taxon>
        <taxon>Insecta</taxon>
        <taxon>Pterygota</taxon>
        <taxon>Neoptera</taxon>
        <taxon>Endopterygota</taxon>
        <taxon>Hymenoptera</taxon>
        <taxon>Apocrita</taxon>
        <taxon>Aculeata</taxon>
        <taxon>Vespoidea</taxon>
        <taxon>Vespidae</taxon>
        <taxon>Vespinae</taxon>
        <taxon>Vespula</taxon>
    </lineage>
</organism>
<keyword evidence="2" id="KW-0677">Repeat</keyword>
<gene>
    <name evidence="11" type="ORF">V1478_016867</name>
</gene>
<dbReference type="InterPro" id="IPR013767">
    <property type="entry name" value="PAS_fold"/>
</dbReference>
<keyword evidence="5" id="KW-0804">Transcription</keyword>
<dbReference type="Pfam" id="PF14598">
    <property type="entry name" value="PAS_11"/>
    <property type="match status" value="1"/>
</dbReference>
<proteinExistence type="predicted"/>
<dbReference type="SMART" id="SM00091">
    <property type="entry name" value="PAS"/>
    <property type="match status" value="2"/>
</dbReference>
<comment type="subcellular location">
    <subcellularLocation>
        <location evidence="1">Nucleus</location>
    </subcellularLocation>
</comment>
<dbReference type="InterPro" id="IPR050933">
    <property type="entry name" value="Circadian_TF"/>
</dbReference>
<feature type="non-terminal residue" evidence="11">
    <location>
        <position position="1"/>
    </location>
</feature>
<feature type="compositionally biased region" description="Polar residues" evidence="8">
    <location>
        <begin position="810"/>
        <end position="848"/>
    </location>
</feature>
<feature type="domain" description="PAS" evidence="9">
    <location>
        <begin position="592"/>
        <end position="643"/>
    </location>
</feature>
<dbReference type="EMBL" id="JAUDFV010000157">
    <property type="protein sequence ID" value="KAL2714310.1"/>
    <property type="molecule type" value="Genomic_DNA"/>
</dbReference>
<protein>
    <recommendedName>
        <fullName evidence="7">Aryl hydrocarbon receptor nuclear translocator homolog</fullName>
    </recommendedName>
</protein>
<dbReference type="Pfam" id="PF00989">
    <property type="entry name" value="PAS"/>
    <property type="match status" value="1"/>
</dbReference>
<dbReference type="SUPFAM" id="SSF47459">
    <property type="entry name" value="HLH, helix-loop-helix DNA-binding domain"/>
    <property type="match status" value="1"/>
</dbReference>
<dbReference type="GO" id="GO:0003677">
    <property type="term" value="F:DNA binding"/>
    <property type="evidence" value="ECO:0007669"/>
    <property type="project" value="UniProtKB-KW"/>
</dbReference>
<keyword evidence="6" id="KW-0539">Nucleus</keyword>
<dbReference type="InterPro" id="IPR036638">
    <property type="entry name" value="HLH_DNA-bd_sf"/>
</dbReference>
<evidence type="ECO:0000256" key="5">
    <source>
        <dbReference type="ARBA" id="ARBA00023163"/>
    </source>
</evidence>
<evidence type="ECO:0000256" key="8">
    <source>
        <dbReference type="SAM" id="MobiDB-lite"/>
    </source>
</evidence>
<dbReference type="InterPro" id="IPR011598">
    <property type="entry name" value="bHLH_dom"/>
</dbReference>
<sequence>SLERDITLEVFERSVYRSNSTWDGKEYIGRRSESKVSSTAAVYTGNRKIPRKGKESELAGALISRLPAEHPSAGIVGGSLDRRNRARQAVKIEYPGGSGMYGGGTGGAGYGVGLGPGPGPSHYAPSGSGVSYQLGPPPPPPPAACPTGGSQLLSYGPNLSPHHIQQTHVDSQQQSKTRRSDEDDTSGCKYRRLEDDNVQDKERFARDRESSVDTFLVAAPDIVNSSHEIVAPICSTGTPCTCLLKENHCEIERRRRNKMTAYITELSDMVPTCSALARKPDKLTILRMAVAHMKALRGTGTSVTHGWFRRRTTVISNAESAIYASGVRMGGVAPSSAVPLPSDTHRRGTGNTATDNAYKPSFLTDQELKHLILEAADGFLFVVSCDSGRIIYVSDSVAPVLNYTQSDWYGTSLYSQVHPDDTEKVREQLSAAEPQQGGRVLDLKTGTVKREGQSSMRLCMGSRRGFICRMKVGNLQTSGDMAAAHGLHRIKQRNSLGPPARDGQNYAVVHCTGYIKNWPPTGDFVPPCVPGVGLADRGPGAVQTGPDGVVTDESASTHCCLVAIGRLQVTSTPNTNDLAGSNSNSEFISRHSAEGTFTFVDQRVGGILGYTPSELLGHKCYQFFHPEDETHMRESFEQVLKLKGQVVSVMYRFRAKNRDWVWLRTSAFAFLNPFNDDVEYIVCTNSHAKSFHSGSDGQTESEAVPAYGQPGLDYSLQRHPTRDPIYPAHHMMQHPAAVAAAGPQQPRPSSTQNVYQGYETTQSPIAYGSPGQQSTTSSVLSRIQKPANTSPTPVQQAWAIGRQQPVTEGYQYSQLSPSRSPSGPTYTQLSSGARTPATQYHAVTTVPNNPGMWGWQGQQHQTPQQDAAQSNPQVAGQTQPPHPTQAGGPGTQPQELSDMLQMLQDQGGASGFEELNMFNTNFE</sequence>
<dbReference type="Pfam" id="PF00010">
    <property type="entry name" value="HLH"/>
    <property type="match status" value="1"/>
</dbReference>
<feature type="compositionally biased region" description="Polar residues" evidence="8">
    <location>
        <begin position="762"/>
        <end position="795"/>
    </location>
</feature>
<dbReference type="InterPro" id="IPR001067">
    <property type="entry name" value="Nuc_translocat"/>
</dbReference>
<keyword evidence="4" id="KW-0238">DNA-binding</keyword>
<dbReference type="InterPro" id="IPR001610">
    <property type="entry name" value="PAC"/>
</dbReference>
<name>A0ABD2A3D1_VESSQ</name>
<dbReference type="SMART" id="SM00086">
    <property type="entry name" value="PAC"/>
    <property type="match status" value="1"/>
</dbReference>
<dbReference type="FunFam" id="4.10.280.10:FF:000011">
    <property type="entry name" value="Aryl hydrocarbon receptor nuclear translocator 2"/>
    <property type="match status" value="1"/>
</dbReference>
<keyword evidence="3" id="KW-0805">Transcription regulation</keyword>
<feature type="compositionally biased region" description="Polar residues" evidence="8">
    <location>
        <begin position="870"/>
        <end position="879"/>
    </location>
</feature>
<feature type="region of interest" description="Disordered" evidence="8">
    <location>
        <begin position="121"/>
        <end position="209"/>
    </location>
</feature>
<evidence type="ECO:0000256" key="3">
    <source>
        <dbReference type="ARBA" id="ARBA00023015"/>
    </source>
</evidence>
<feature type="compositionally biased region" description="Pro residues" evidence="8">
    <location>
        <begin position="135"/>
        <end position="144"/>
    </location>
</feature>
<accession>A0ABD2A3D1</accession>
<feature type="region of interest" description="Disordered" evidence="8">
    <location>
        <begin position="337"/>
        <end position="358"/>
    </location>
</feature>
<evidence type="ECO:0000256" key="4">
    <source>
        <dbReference type="ARBA" id="ARBA00023125"/>
    </source>
</evidence>
<keyword evidence="11" id="KW-0675">Receptor</keyword>
<keyword evidence="12" id="KW-1185">Reference proteome</keyword>
<feature type="compositionally biased region" description="Basic and acidic residues" evidence="8">
    <location>
        <begin position="191"/>
        <end position="209"/>
    </location>
</feature>
<evidence type="ECO:0000256" key="1">
    <source>
        <dbReference type="ARBA" id="ARBA00004123"/>
    </source>
</evidence>
<dbReference type="CDD" id="cd00130">
    <property type="entry name" value="PAS"/>
    <property type="match status" value="2"/>
</dbReference>
<dbReference type="Gene3D" id="4.10.280.10">
    <property type="entry name" value="Helix-loop-helix DNA-binding domain"/>
    <property type="match status" value="1"/>
</dbReference>
<feature type="region of interest" description="Disordered" evidence="8">
    <location>
        <begin position="691"/>
        <end position="716"/>
    </location>
</feature>
<dbReference type="GO" id="GO:0045944">
    <property type="term" value="P:positive regulation of transcription by RNA polymerase II"/>
    <property type="evidence" value="ECO:0007669"/>
    <property type="project" value="UniProtKB-ARBA"/>
</dbReference>
<comment type="caution">
    <text evidence="11">The sequence shown here is derived from an EMBL/GenBank/DDBJ whole genome shotgun (WGS) entry which is preliminary data.</text>
</comment>
<dbReference type="AlphaFoldDB" id="A0ABD2A3D1"/>
<feature type="compositionally biased region" description="Polar residues" evidence="8">
    <location>
        <begin position="163"/>
        <end position="175"/>
    </location>
</feature>
<reference evidence="11 12" key="1">
    <citation type="journal article" date="2024" name="Ann. Entomol. Soc. Am.">
        <title>Genomic analyses of the southern and eastern yellowjacket wasps (Hymenoptera: Vespidae) reveal evolutionary signatures of social life.</title>
        <authorList>
            <person name="Catto M.A."/>
            <person name="Caine P.B."/>
            <person name="Orr S.E."/>
            <person name="Hunt B.G."/>
            <person name="Goodisman M.A.D."/>
        </authorList>
    </citation>
    <scope>NUCLEOTIDE SEQUENCE [LARGE SCALE GENOMIC DNA]</scope>
    <source>
        <strain evidence="11">233</strain>
        <tissue evidence="11">Head and thorax</tissue>
    </source>
</reference>
<dbReference type="GO" id="GO:0005634">
    <property type="term" value="C:nucleus"/>
    <property type="evidence" value="ECO:0007669"/>
    <property type="project" value="UniProtKB-SubCell"/>
</dbReference>
<evidence type="ECO:0000313" key="12">
    <source>
        <dbReference type="Proteomes" id="UP001607302"/>
    </source>
</evidence>